<dbReference type="EMBL" id="SMKR01000192">
    <property type="protein sequence ID" value="TDD15816.1"/>
    <property type="molecule type" value="Genomic_DNA"/>
</dbReference>
<keyword evidence="4" id="KW-1185">Reference proteome</keyword>
<dbReference type="AlphaFoldDB" id="A0A4V2YDL1"/>
<organism evidence="3 4">
    <name type="scientific">Kribbella turkmenica</name>
    <dbReference type="NCBI Taxonomy" id="2530375"/>
    <lineage>
        <taxon>Bacteria</taxon>
        <taxon>Bacillati</taxon>
        <taxon>Actinomycetota</taxon>
        <taxon>Actinomycetes</taxon>
        <taxon>Propionibacteriales</taxon>
        <taxon>Kribbellaceae</taxon>
        <taxon>Kribbella</taxon>
    </lineage>
</organism>
<gene>
    <name evidence="3" type="ORF">E1218_30900</name>
</gene>
<comment type="caution">
    <text evidence="3">The sequence shown here is derived from an EMBL/GenBank/DDBJ whole genome shotgun (WGS) entry which is preliminary data.</text>
</comment>
<protein>
    <submittedName>
        <fullName evidence="3">Uncharacterized protein</fullName>
    </submittedName>
</protein>
<dbReference type="SUPFAM" id="SSF51569">
    <property type="entry name" value="Aldolase"/>
    <property type="match status" value="1"/>
</dbReference>
<dbReference type="OrthoDB" id="9778880at2"/>
<sequence length="338" mass="36294">MPGCATADGVLERARCHGRTLVQSAGAAKCVNGEELVGSTGVGKNTHRSIRPRLQVQRLTSRGRDDLLRGTCPDPLAVSGIGRVRRRHRARCHTGRGCEHGQPGGRSGEPAIAGSAGASCAVMQCHGGPPGRPSDQLAGDLSMARLGHPQCESLMQMIARRNTSWKLNDAEHGRSRRWLRRGRGSGGFRVPANLGADRTCGPGEPTRHPAGRHRCSVWPWPRRRDRCRGYPFAGGGVLVSPTVEGLVPILATPVRPDGGLDLCTLRRLTEFGLASGVSEIAVLGMASEAFALTAAERRVVTEEVARVVSGARIGDCRRSSDLSRHRRAASSRRDRCRR</sequence>
<dbReference type="Pfam" id="PF00701">
    <property type="entry name" value="DHDPS"/>
    <property type="match status" value="1"/>
</dbReference>
<dbReference type="Gene3D" id="3.20.20.70">
    <property type="entry name" value="Aldolase class I"/>
    <property type="match status" value="1"/>
</dbReference>
<dbReference type="Proteomes" id="UP000295172">
    <property type="component" value="Unassembled WGS sequence"/>
</dbReference>
<reference evidence="3 4" key="1">
    <citation type="submission" date="2019-02" db="EMBL/GenBank/DDBJ databases">
        <title>Draft genome sequences of novel Actinobacteria.</title>
        <authorList>
            <person name="Sahin N."/>
            <person name="Ay H."/>
            <person name="Saygin H."/>
        </authorList>
    </citation>
    <scope>NUCLEOTIDE SEQUENCE [LARGE SCALE GENOMIC DNA]</scope>
    <source>
        <strain evidence="3 4">16K104</strain>
    </source>
</reference>
<dbReference type="InterPro" id="IPR002220">
    <property type="entry name" value="DapA-like"/>
</dbReference>
<name>A0A4V2YDL1_9ACTN</name>
<evidence type="ECO:0000256" key="2">
    <source>
        <dbReference type="SAM" id="MobiDB-lite"/>
    </source>
</evidence>
<keyword evidence="1" id="KW-0456">Lyase</keyword>
<dbReference type="GO" id="GO:0016829">
    <property type="term" value="F:lyase activity"/>
    <property type="evidence" value="ECO:0007669"/>
    <property type="project" value="UniProtKB-KW"/>
</dbReference>
<dbReference type="InterPro" id="IPR013785">
    <property type="entry name" value="Aldolase_TIM"/>
</dbReference>
<evidence type="ECO:0000256" key="1">
    <source>
        <dbReference type="ARBA" id="ARBA00023239"/>
    </source>
</evidence>
<feature type="region of interest" description="Disordered" evidence="2">
    <location>
        <begin position="190"/>
        <end position="212"/>
    </location>
</feature>
<evidence type="ECO:0000313" key="4">
    <source>
        <dbReference type="Proteomes" id="UP000295172"/>
    </source>
</evidence>
<proteinExistence type="predicted"/>
<accession>A0A4V2YDL1</accession>
<evidence type="ECO:0000313" key="3">
    <source>
        <dbReference type="EMBL" id="TDD15816.1"/>
    </source>
</evidence>